<evidence type="ECO:0000259" key="8">
    <source>
        <dbReference type="PROSITE" id="PS50850"/>
    </source>
</evidence>
<dbReference type="PROSITE" id="PS00217">
    <property type="entry name" value="SUGAR_TRANSPORT_2"/>
    <property type="match status" value="1"/>
</dbReference>
<evidence type="ECO:0000256" key="6">
    <source>
        <dbReference type="ARBA" id="ARBA00023136"/>
    </source>
</evidence>
<protein>
    <submittedName>
        <fullName evidence="9">MFS transporter</fullName>
    </submittedName>
</protein>
<dbReference type="InterPro" id="IPR020846">
    <property type="entry name" value="MFS_dom"/>
</dbReference>
<keyword evidence="10" id="KW-1185">Reference proteome</keyword>
<feature type="transmembrane region" description="Helical" evidence="7">
    <location>
        <begin position="28"/>
        <end position="53"/>
    </location>
</feature>
<evidence type="ECO:0000256" key="1">
    <source>
        <dbReference type="ARBA" id="ARBA00004651"/>
    </source>
</evidence>
<evidence type="ECO:0000256" key="2">
    <source>
        <dbReference type="ARBA" id="ARBA00022448"/>
    </source>
</evidence>
<evidence type="ECO:0000256" key="4">
    <source>
        <dbReference type="ARBA" id="ARBA00022692"/>
    </source>
</evidence>
<dbReference type="EMBL" id="CP053564">
    <property type="protein sequence ID" value="QJY47419.1"/>
    <property type="molecule type" value="Genomic_DNA"/>
</dbReference>
<keyword evidence="3" id="KW-1003">Cell membrane</keyword>
<comment type="subcellular location">
    <subcellularLocation>
        <location evidence="1">Cell membrane</location>
        <topology evidence="1">Multi-pass membrane protein</topology>
    </subcellularLocation>
</comment>
<dbReference type="Proteomes" id="UP000505377">
    <property type="component" value="Chromosome"/>
</dbReference>
<name>A0A6M6JLY4_9PSEU</name>
<dbReference type="GO" id="GO:0022857">
    <property type="term" value="F:transmembrane transporter activity"/>
    <property type="evidence" value="ECO:0007669"/>
    <property type="project" value="InterPro"/>
</dbReference>
<evidence type="ECO:0000313" key="10">
    <source>
        <dbReference type="Proteomes" id="UP000505377"/>
    </source>
</evidence>
<dbReference type="Gene3D" id="1.20.1250.20">
    <property type="entry name" value="MFS general substrate transporter like domains"/>
    <property type="match status" value="2"/>
</dbReference>
<feature type="transmembrane region" description="Helical" evidence="7">
    <location>
        <begin position="382"/>
        <end position="404"/>
    </location>
</feature>
<feature type="transmembrane region" description="Helical" evidence="7">
    <location>
        <begin position="65"/>
        <end position="88"/>
    </location>
</feature>
<evidence type="ECO:0000313" key="9">
    <source>
        <dbReference type="EMBL" id="QJY47419.1"/>
    </source>
</evidence>
<dbReference type="InterPro" id="IPR005829">
    <property type="entry name" value="Sugar_transporter_CS"/>
</dbReference>
<feature type="transmembrane region" description="Helical" evidence="7">
    <location>
        <begin position="253"/>
        <end position="278"/>
    </location>
</feature>
<keyword evidence="2" id="KW-0813">Transport</keyword>
<feature type="transmembrane region" description="Helical" evidence="7">
    <location>
        <begin position="320"/>
        <end position="338"/>
    </location>
</feature>
<reference evidence="9 10" key="1">
    <citation type="submission" date="2020-05" db="EMBL/GenBank/DDBJ databases">
        <authorList>
            <person name="Mo P."/>
        </authorList>
    </citation>
    <scope>NUCLEOTIDE SEQUENCE [LARGE SCALE GENOMIC DNA]</scope>
    <source>
        <strain evidence="9 10">Gen01</strain>
    </source>
</reference>
<evidence type="ECO:0000256" key="5">
    <source>
        <dbReference type="ARBA" id="ARBA00022989"/>
    </source>
</evidence>
<dbReference type="PANTHER" id="PTHR43045:SF1">
    <property type="entry name" value="SHIKIMATE TRANSPORTER"/>
    <property type="match status" value="1"/>
</dbReference>
<feature type="transmembrane region" description="Helical" evidence="7">
    <location>
        <begin position="290"/>
        <end position="308"/>
    </location>
</feature>
<feature type="transmembrane region" description="Helical" evidence="7">
    <location>
        <begin position="410"/>
        <end position="431"/>
    </location>
</feature>
<dbReference type="GO" id="GO:0005886">
    <property type="term" value="C:plasma membrane"/>
    <property type="evidence" value="ECO:0007669"/>
    <property type="project" value="UniProtKB-SubCell"/>
</dbReference>
<feature type="transmembrane region" description="Helical" evidence="7">
    <location>
        <begin position="100"/>
        <end position="118"/>
    </location>
</feature>
<dbReference type="PANTHER" id="PTHR43045">
    <property type="entry name" value="SHIKIMATE TRANSPORTER"/>
    <property type="match status" value="1"/>
</dbReference>
<accession>A0A6M6JLY4</accession>
<feature type="transmembrane region" description="Helical" evidence="7">
    <location>
        <begin position="344"/>
        <end position="370"/>
    </location>
</feature>
<organism evidence="9 10">
    <name type="scientific">Pseudonocardia broussonetiae</name>
    <dbReference type="NCBI Taxonomy" id="2736640"/>
    <lineage>
        <taxon>Bacteria</taxon>
        <taxon>Bacillati</taxon>
        <taxon>Actinomycetota</taxon>
        <taxon>Actinomycetes</taxon>
        <taxon>Pseudonocardiales</taxon>
        <taxon>Pseudonocardiaceae</taxon>
        <taxon>Pseudonocardia</taxon>
    </lineage>
</organism>
<feature type="transmembrane region" description="Helical" evidence="7">
    <location>
        <begin position="166"/>
        <end position="188"/>
    </location>
</feature>
<dbReference type="Pfam" id="PF07690">
    <property type="entry name" value="MFS_1"/>
    <property type="match status" value="1"/>
</dbReference>
<feature type="transmembrane region" description="Helical" evidence="7">
    <location>
        <begin position="200"/>
        <end position="219"/>
    </location>
</feature>
<sequence>MSETDMSTSAVAATPVVRKDRRMERRAALAASGGTVLEYFDFAIFGLLAATVFPTVFFQDLDGPAALIASFATYGVAFVARPVGSVVFSTIGDRRGRRGVLIATLWIMGLATVLMGLLPGYATIGIAAPIILVVLRFIQGVASGGEISGAQILALEHAPTERRGRAGSSVAIASPLAQALATLVLAGLTAGLSREDFVSWGWRVPLVASIVLLAFAAWVRSGVTETPEFVAAEVRNARRTSPVEVLKRYPGTIVLLVLSYAAPACIFPMVTAFGVAYMTSAGGLAPSTTFVLFLCAQLVAIGAALLGGRVADRIGSRNTMLIGLVTLAVAFVPLFPVVHTGNVLLIGVCTAGSVASIIFVMAAQASFYAYSFPVRMRYFGSSISYATTNVLFGGTAAVVAAWLLSLTGGGVWAVTAYGTVLIVVNFLAVLARPARPEPVEELLDDEQGVR</sequence>
<feature type="domain" description="Major facilitator superfamily (MFS) profile" evidence="8">
    <location>
        <begin position="27"/>
        <end position="436"/>
    </location>
</feature>
<evidence type="ECO:0000256" key="7">
    <source>
        <dbReference type="SAM" id="Phobius"/>
    </source>
</evidence>
<evidence type="ECO:0000256" key="3">
    <source>
        <dbReference type="ARBA" id="ARBA00022475"/>
    </source>
</evidence>
<dbReference type="RefSeq" id="WP_172160004.1">
    <property type="nucleotide sequence ID" value="NZ_CP053564.1"/>
</dbReference>
<keyword evidence="4 7" id="KW-0812">Transmembrane</keyword>
<dbReference type="AlphaFoldDB" id="A0A6M6JLY4"/>
<keyword evidence="5 7" id="KW-1133">Transmembrane helix</keyword>
<dbReference type="KEGG" id="pbro:HOP40_17705"/>
<feature type="transmembrane region" description="Helical" evidence="7">
    <location>
        <begin position="124"/>
        <end position="145"/>
    </location>
</feature>
<dbReference type="InterPro" id="IPR011701">
    <property type="entry name" value="MFS"/>
</dbReference>
<keyword evidence="6 7" id="KW-0472">Membrane</keyword>
<dbReference type="SUPFAM" id="SSF103473">
    <property type="entry name" value="MFS general substrate transporter"/>
    <property type="match status" value="1"/>
</dbReference>
<proteinExistence type="predicted"/>
<gene>
    <name evidence="9" type="ORF">HOP40_17705</name>
</gene>
<dbReference type="InterPro" id="IPR036259">
    <property type="entry name" value="MFS_trans_sf"/>
</dbReference>
<dbReference type="PROSITE" id="PS50850">
    <property type="entry name" value="MFS"/>
    <property type="match status" value="1"/>
</dbReference>